<dbReference type="PANTHER" id="PTHR30055:SF238">
    <property type="entry name" value="MYCOFACTOCIN BIOSYNTHESIS TRANSCRIPTIONAL REGULATOR MFTR-RELATED"/>
    <property type="match status" value="1"/>
</dbReference>
<dbReference type="SUPFAM" id="SSF48498">
    <property type="entry name" value="Tetracyclin repressor-like, C-terminal domain"/>
    <property type="match status" value="1"/>
</dbReference>
<dbReference type="PANTHER" id="PTHR30055">
    <property type="entry name" value="HTH-TYPE TRANSCRIPTIONAL REGULATOR RUTR"/>
    <property type="match status" value="1"/>
</dbReference>
<comment type="caution">
    <text evidence="6">The sequence shown here is derived from an EMBL/GenBank/DDBJ whole genome shotgun (WGS) entry which is preliminary data.</text>
</comment>
<dbReference type="Gene3D" id="1.10.10.60">
    <property type="entry name" value="Homeodomain-like"/>
    <property type="match status" value="1"/>
</dbReference>
<dbReference type="InterPro" id="IPR050109">
    <property type="entry name" value="HTH-type_TetR-like_transc_reg"/>
</dbReference>
<name>I8I3P0_9GAMM</name>
<dbReference type="Pfam" id="PF00440">
    <property type="entry name" value="TetR_N"/>
    <property type="match status" value="1"/>
</dbReference>
<dbReference type="InterPro" id="IPR009057">
    <property type="entry name" value="Homeodomain-like_sf"/>
</dbReference>
<dbReference type="GO" id="GO:0000976">
    <property type="term" value="F:transcription cis-regulatory region binding"/>
    <property type="evidence" value="ECO:0007669"/>
    <property type="project" value="TreeGrafter"/>
</dbReference>
<feature type="DNA-binding region" description="H-T-H motif" evidence="4">
    <location>
        <begin position="61"/>
        <end position="80"/>
    </location>
</feature>
<evidence type="ECO:0000256" key="2">
    <source>
        <dbReference type="ARBA" id="ARBA00023125"/>
    </source>
</evidence>
<evidence type="ECO:0000313" key="7">
    <source>
        <dbReference type="Proteomes" id="UP000003704"/>
    </source>
</evidence>
<feature type="domain" description="HTH tetR-type" evidence="5">
    <location>
        <begin position="37"/>
        <end position="98"/>
    </location>
</feature>
<protein>
    <recommendedName>
        <fullName evidence="5">HTH tetR-type domain-containing protein</fullName>
    </recommendedName>
</protein>
<evidence type="ECO:0000313" key="6">
    <source>
        <dbReference type="EMBL" id="EIT70701.1"/>
    </source>
</evidence>
<evidence type="ECO:0000259" key="5">
    <source>
        <dbReference type="PROSITE" id="PS50977"/>
    </source>
</evidence>
<keyword evidence="2 4" id="KW-0238">DNA-binding</keyword>
<keyword evidence="3" id="KW-0804">Transcription</keyword>
<dbReference type="PROSITE" id="PS01081">
    <property type="entry name" value="HTH_TETR_1"/>
    <property type="match status" value="1"/>
</dbReference>
<dbReference type="PROSITE" id="PS50977">
    <property type="entry name" value="HTH_TETR_2"/>
    <property type="match status" value="1"/>
</dbReference>
<organism evidence="6 7">
    <name type="scientific">Hydrocarboniphaga effusa AP103</name>
    <dbReference type="NCBI Taxonomy" id="1172194"/>
    <lineage>
        <taxon>Bacteria</taxon>
        <taxon>Pseudomonadati</taxon>
        <taxon>Pseudomonadota</taxon>
        <taxon>Gammaproteobacteria</taxon>
        <taxon>Nevskiales</taxon>
        <taxon>Nevskiaceae</taxon>
        <taxon>Hydrocarboniphaga</taxon>
    </lineage>
</organism>
<evidence type="ECO:0000256" key="1">
    <source>
        <dbReference type="ARBA" id="ARBA00023015"/>
    </source>
</evidence>
<dbReference type="GO" id="GO:0003700">
    <property type="term" value="F:DNA-binding transcription factor activity"/>
    <property type="evidence" value="ECO:0007669"/>
    <property type="project" value="TreeGrafter"/>
</dbReference>
<keyword evidence="1" id="KW-0805">Transcription regulation</keyword>
<dbReference type="Proteomes" id="UP000003704">
    <property type="component" value="Unassembled WGS sequence"/>
</dbReference>
<keyword evidence="7" id="KW-1185">Reference proteome</keyword>
<evidence type="ECO:0000256" key="4">
    <source>
        <dbReference type="PROSITE-ProRule" id="PRU00335"/>
    </source>
</evidence>
<dbReference type="EMBL" id="AKGD01000001">
    <property type="protein sequence ID" value="EIT70701.1"/>
    <property type="molecule type" value="Genomic_DNA"/>
</dbReference>
<dbReference type="InterPro" id="IPR001647">
    <property type="entry name" value="HTH_TetR"/>
</dbReference>
<gene>
    <name evidence="6" type="ORF">WQQ_08380</name>
</gene>
<reference evidence="6 7" key="1">
    <citation type="journal article" date="2012" name="J. Bacteriol.">
        <title>Genome Sequence of n-Alkane-Degrading Hydrocarboniphaga effusa Strain AP103T (ATCC BAA-332T).</title>
        <authorList>
            <person name="Chang H.K."/>
            <person name="Zylstra G.J."/>
            <person name="Chae J.C."/>
        </authorList>
    </citation>
    <scope>NUCLEOTIDE SEQUENCE [LARGE SCALE GENOMIC DNA]</scope>
    <source>
        <strain evidence="6 7">AP103</strain>
    </source>
</reference>
<sequence length="231" mass="25949">MATDDTIPSSCSSPIFPMPRATKKAVEAPKTRFRQRQSVDSRLLEGMEKLLLQGESFSSVSVERLAEAAGIGRATFYKHFRDKGELVSHLFEQVRREIVSAAGSWFEDASTTTRADMTRSLRGIIGVYREHHVILSAMAQTALNNEDVARLSSQMREELCQQSRKAVKQLRQAKRAHPEADDLIADILTLAIDHCSTLHPDMLQGRSFDRVVEAWVHISWNALATTRADEK</sequence>
<dbReference type="InterPro" id="IPR036271">
    <property type="entry name" value="Tet_transcr_reg_TetR-rel_C_sf"/>
</dbReference>
<dbReference type="Gene3D" id="1.10.357.10">
    <property type="entry name" value="Tetracycline Repressor, domain 2"/>
    <property type="match status" value="1"/>
</dbReference>
<dbReference type="AlphaFoldDB" id="I8I3P0"/>
<evidence type="ECO:0000256" key="3">
    <source>
        <dbReference type="ARBA" id="ARBA00023163"/>
    </source>
</evidence>
<dbReference type="STRING" id="1172194.WQQ_08380"/>
<proteinExistence type="predicted"/>
<accession>I8I3P0</accession>
<dbReference type="InterPro" id="IPR023772">
    <property type="entry name" value="DNA-bd_HTH_TetR-type_CS"/>
</dbReference>
<dbReference type="SUPFAM" id="SSF46689">
    <property type="entry name" value="Homeodomain-like"/>
    <property type="match status" value="1"/>
</dbReference>